<dbReference type="InterPro" id="IPR023393">
    <property type="entry name" value="START-like_dom_sf"/>
</dbReference>
<feature type="region of interest" description="Disordered" evidence="1">
    <location>
        <begin position="1"/>
        <end position="64"/>
    </location>
</feature>
<gene>
    <name evidence="2" type="ORF">ACFOWE_09620</name>
</gene>
<protein>
    <submittedName>
        <fullName evidence="2">DUF4287 domain-containing protein</fullName>
    </submittedName>
</protein>
<dbReference type="InterPro" id="IPR025629">
    <property type="entry name" value="DUF4287"/>
</dbReference>
<dbReference type="Proteomes" id="UP001595850">
    <property type="component" value="Unassembled WGS sequence"/>
</dbReference>
<comment type="caution">
    <text evidence="2">The sequence shown here is derived from an EMBL/GenBank/DDBJ whole genome shotgun (WGS) entry which is preliminary data.</text>
</comment>
<dbReference type="Gene3D" id="3.30.530.20">
    <property type="match status" value="1"/>
</dbReference>
<sequence>MTGNKSFKGRVRARMAKTGESYTAARRHLVPGDAPGEVLAGGGTDAGPEGAGGGRTTGEPVASPYEATVSDDAMAARTGRPRDDWFALLDAWGAAERPHGEIARWLVEEHGVAGWWAQSVTVAYEQARGLRMPGQRRGGDFSVGASKTIAVPAERVTEAFTDDDLRSRWLPDAPFEVRTSRPGRSVTAGWEGRAAISVHLTAVDPARTRVSLQHGKLPDAASAAEMKAYWRERVAELKRILEG</sequence>
<feature type="compositionally biased region" description="Gly residues" evidence="1">
    <location>
        <begin position="39"/>
        <end position="56"/>
    </location>
</feature>
<accession>A0ABV8I2X0</accession>
<name>A0ABV8I2X0_9ACTN</name>
<evidence type="ECO:0000313" key="3">
    <source>
        <dbReference type="Proteomes" id="UP001595850"/>
    </source>
</evidence>
<keyword evidence="3" id="KW-1185">Reference proteome</keyword>
<dbReference type="EMBL" id="JBHSBM010000013">
    <property type="protein sequence ID" value="MFC4058552.1"/>
    <property type="molecule type" value="Genomic_DNA"/>
</dbReference>
<evidence type="ECO:0000313" key="2">
    <source>
        <dbReference type="EMBL" id="MFC4058552.1"/>
    </source>
</evidence>
<proteinExistence type="predicted"/>
<dbReference type="RefSeq" id="WP_377286850.1">
    <property type="nucleotide sequence ID" value="NZ_JBHSBM010000013.1"/>
</dbReference>
<reference evidence="3" key="1">
    <citation type="journal article" date="2019" name="Int. J. Syst. Evol. Microbiol.">
        <title>The Global Catalogue of Microorganisms (GCM) 10K type strain sequencing project: providing services to taxonomists for standard genome sequencing and annotation.</title>
        <authorList>
            <consortium name="The Broad Institute Genomics Platform"/>
            <consortium name="The Broad Institute Genome Sequencing Center for Infectious Disease"/>
            <person name="Wu L."/>
            <person name="Ma J."/>
        </authorList>
    </citation>
    <scope>NUCLEOTIDE SEQUENCE [LARGE SCALE GENOMIC DNA]</scope>
    <source>
        <strain evidence="3">TBRC 4489</strain>
    </source>
</reference>
<dbReference type="SUPFAM" id="SSF55961">
    <property type="entry name" value="Bet v1-like"/>
    <property type="match status" value="1"/>
</dbReference>
<organism evidence="2 3">
    <name type="scientific">Planomonospora corallina</name>
    <dbReference type="NCBI Taxonomy" id="1806052"/>
    <lineage>
        <taxon>Bacteria</taxon>
        <taxon>Bacillati</taxon>
        <taxon>Actinomycetota</taxon>
        <taxon>Actinomycetes</taxon>
        <taxon>Streptosporangiales</taxon>
        <taxon>Streptosporangiaceae</taxon>
        <taxon>Planomonospora</taxon>
    </lineage>
</organism>
<dbReference type="Pfam" id="PF14117">
    <property type="entry name" value="DUF4287"/>
    <property type="match status" value="1"/>
</dbReference>
<evidence type="ECO:0000256" key="1">
    <source>
        <dbReference type="SAM" id="MobiDB-lite"/>
    </source>
</evidence>